<dbReference type="Pfam" id="PF01520">
    <property type="entry name" value="Amidase_3"/>
    <property type="match status" value="1"/>
</dbReference>
<dbReference type="InterPro" id="IPR050695">
    <property type="entry name" value="N-acetylmuramoyl_amidase_3"/>
</dbReference>
<evidence type="ECO:0000256" key="1">
    <source>
        <dbReference type="ARBA" id="ARBA00022801"/>
    </source>
</evidence>
<dbReference type="InterPro" id="IPR036680">
    <property type="entry name" value="SPOR-like_sf"/>
</dbReference>
<accession>A0A411A6D9</accession>
<proteinExistence type="predicted"/>
<dbReference type="PROSITE" id="PS51724">
    <property type="entry name" value="SPOR"/>
    <property type="match status" value="1"/>
</dbReference>
<dbReference type="CDD" id="cd02696">
    <property type="entry name" value="MurNAc-LAA"/>
    <property type="match status" value="1"/>
</dbReference>
<dbReference type="RefSeq" id="WP_017417825.1">
    <property type="nucleotide sequence ID" value="NZ_BDDG01000002.1"/>
</dbReference>
<gene>
    <name evidence="2" type="primary">cwlC</name>
    <name evidence="2" type="ORF">BACVE_004049</name>
</gene>
<dbReference type="SMART" id="SM00646">
    <property type="entry name" value="Ami_3"/>
    <property type="match status" value="1"/>
</dbReference>
<dbReference type="GO" id="GO:0030288">
    <property type="term" value="C:outer membrane-bounded periplasmic space"/>
    <property type="evidence" value="ECO:0007669"/>
    <property type="project" value="TreeGrafter"/>
</dbReference>
<dbReference type="EC" id="3.5.1.28" evidence="2"/>
<sequence length="252" mass="26595">MVKIFIDPGHGGTDSGATGNGLQEKAVTLEIALALRTILTNEYEGVSVTMSRTSDKTVSLTERTDAANSWGADYFLSIHINSGGGTGFESYIYPGVGAPTSTYQSAVHTQVIQASGFNDRGKKTANFHVLRETSMPAILTENGFVDTSADANKLKTASFIESLARGHAKGLEQAFGLKKKADFYKVQIGAFKVKANADALAADAVSKGFDAIVLPKGGLFKVQIGAFSSRDNAEALAARAEKAGFDAFIVQD</sequence>
<evidence type="ECO:0000313" key="3">
    <source>
        <dbReference type="Proteomes" id="UP000587477"/>
    </source>
</evidence>
<dbReference type="Proteomes" id="UP000587477">
    <property type="component" value="Chromosome"/>
</dbReference>
<dbReference type="Gene3D" id="3.30.70.1070">
    <property type="entry name" value="Sporulation related repeat"/>
    <property type="match status" value="1"/>
</dbReference>
<dbReference type="Pfam" id="PF05036">
    <property type="entry name" value="SPOR"/>
    <property type="match status" value="1"/>
</dbReference>
<dbReference type="GO" id="GO:0042834">
    <property type="term" value="F:peptidoglycan binding"/>
    <property type="evidence" value="ECO:0007669"/>
    <property type="project" value="InterPro"/>
</dbReference>
<dbReference type="PANTHER" id="PTHR30404">
    <property type="entry name" value="N-ACETYLMURAMOYL-L-ALANINE AMIDASE"/>
    <property type="match status" value="1"/>
</dbReference>
<dbReference type="SUPFAM" id="SSF110997">
    <property type="entry name" value="Sporulation related repeat"/>
    <property type="match status" value="1"/>
</dbReference>
<dbReference type="Gene3D" id="3.40.630.40">
    <property type="entry name" value="Zn-dependent exopeptidases"/>
    <property type="match status" value="1"/>
</dbReference>
<protein>
    <submittedName>
        <fullName evidence="2">Sporulation-specific N-acetylmuramoyl-L-alanine amidase</fullName>
        <ecNumber evidence="2">3.5.1.28</ecNumber>
    </submittedName>
</protein>
<dbReference type="EMBL" id="CP063687">
    <property type="protein sequence ID" value="QOY29007.1"/>
    <property type="molecule type" value="Genomic_DNA"/>
</dbReference>
<organism evidence="2 3">
    <name type="scientific">Bacillus velezensis</name>
    <dbReference type="NCBI Taxonomy" id="492670"/>
    <lineage>
        <taxon>Bacteria</taxon>
        <taxon>Bacillati</taxon>
        <taxon>Bacillota</taxon>
        <taxon>Bacilli</taxon>
        <taxon>Bacillales</taxon>
        <taxon>Bacillaceae</taxon>
        <taxon>Bacillus</taxon>
        <taxon>Bacillus amyloliquefaciens group</taxon>
    </lineage>
</organism>
<keyword evidence="1 2" id="KW-0378">Hydrolase</keyword>
<dbReference type="InterPro" id="IPR002508">
    <property type="entry name" value="MurNAc-LAA_cat"/>
</dbReference>
<reference evidence="3" key="1">
    <citation type="submission" date="2020-10" db="EMBL/GenBank/DDBJ databases">
        <title>Complete genome sequence of Bacillus velezensis NST6.</title>
        <authorList>
            <person name="Choi J."/>
        </authorList>
    </citation>
    <scope>NUCLEOTIDE SEQUENCE [LARGE SCALE GENOMIC DNA]</scope>
    <source>
        <strain evidence="3">NST6</strain>
    </source>
</reference>
<evidence type="ECO:0000313" key="2">
    <source>
        <dbReference type="EMBL" id="QOY29007.1"/>
    </source>
</evidence>
<dbReference type="AlphaFoldDB" id="A0A411A6D9"/>
<dbReference type="SUPFAM" id="SSF53187">
    <property type="entry name" value="Zn-dependent exopeptidases"/>
    <property type="match status" value="1"/>
</dbReference>
<dbReference type="GO" id="GO:0008745">
    <property type="term" value="F:N-acetylmuramoyl-L-alanine amidase activity"/>
    <property type="evidence" value="ECO:0007669"/>
    <property type="project" value="UniProtKB-EC"/>
</dbReference>
<dbReference type="PANTHER" id="PTHR30404:SF0">
    <property type="entry name" value="N-ACETYLMURAMOYL-L-ALANINE AMIDASE AMIC"/>
    <property type="match status" value="1"/>
</dbReference>
<name>A0A411A6D9_BACVE</name>
<dbReference type="InterPro" id="IPR007730">
    <property type="entry name" value="SPOR-like_dom"/>
</dbReference>
<dbReference type="GO" id="GO:0009253">
    <property type="term" value="P:peptidoglycan catabolic process"/>
    <property type="evidence" value="ECO:0007669"/>
    <property type="project" value="InterPro"/>
</dbReference>